<dbReference type="InterPro" id="IPR011006">
    <property type="entry name" value="CheY-like_superfamily"/>
</dbReference>
<dbReference type="EMBL" id="QRAN01000006">
    <property type="protein sequence ID" value="RLQ22400.1"/>
    <property type="molecule type" value="Genomic_DNA"/>
</dbReference>
<dbReference type="GO" id="GO:0003677">
    <property type="term" value="F:DNA binding"/>
    <property type="evidence" value="ECO:0007669"/>
    <property type="project" value="InterPro"/>
</dbReference>
<name>A0A3L7E0S1_9GAMM</name>
<dbReference type="GO" id="GO:0000156">
    <property type="term" value="F:phosphorelay response regulator activity"/>
    <property type="evidence" value="ECO:0007669"/>
    <property type="project" value="InterPro"/>
</dbReference>
<comment type="caution">
    <text evidence="5">The sequence shown here is derived from an EMBL/GenBank/DDBJ whole genome shotgun (WGS) entry which is preliminary data.</text>
</comment>
<dbReference type="SMART" id="SM00850">
    <property type="entry name" value="LytTR"/>
    <property type="match status" value="1"/>
</dbReference>
<feature type="modified residue" description="4-aspartylphosphate" evidence="2">
    <location>
        <position position="56"/>
    </location>
</feature>
<dbReference type="InterPro" id="IPR007492">
    <property type="entry name" value="LytTR_DNA-bd_dom"/>
</dbReference>
<dbReference type="InterPro" id="IPR001789">
    <property type="entry name" value="Sig_transdc_resp-reg_receiver"/>
</dbReference>
<evidence type="ECO:0000259" key="3">
    <source>
        <dbReference type="PROSITE" id="PS50110"/>
    </source>
</evidence>
<dbReference type="FunFam" id="3.40.50.2300:FF:000051">
    <property type="entry name" value="Two-component response regulator yehT"/>
    <property type="match status" value="1"/>
</dbReference>
<dbReference type="Proteomes" id="UP000265509">
    <property type="component" value="Unassembled WGS sequence"/>
</dbReference>
<dbReference type="OrthoDB" id="236568at2"/>
<evidence type="ECO:0000259" key="4">
    <source>
        <dbReference type="PROSITE" id="PS50930"/>
    </source>
</evidence>
<dbReference type="CDD" id="cd17532">
    <property type="entry name" value="REC_LytTR_AlgR-like"/>
    <property type="match status" value="1"/>
</dbReference>
<dbReference type="PANTHER" id="PTHR37299:SF1">
    <property type="entry name" value="STAGE 0 SPORULATION PROTEIN A HOMOLOG"/>
    <property type="match status" value="1"/>
</dbReference>
<dbReference type="Pfam" id="PF04397">
    <property type="entry name" value="LytTR"/>
    <property type="match status" value="1"/>
</dbReference>
<dbReference type="SMART" id="SM00448">
    <property type="entry name" value="REC"/>
    <property type="match status" value="1"/>
</dbReference>
<feature type="domain" description="Response regulatory" evidence="3">
    <location>
        <begin position="5"/>
        <end position="118"/>
    </location>
</feature>
<dbReference type="AlphaFoldDB" id="A0A3L7E0S1"/>
<evidence type="ECO:0000313" key="5">
    <source>
        <dbReference type="EMBL" id="RLQ22400.1"/>
    </source>
</evidence>
<accession>A0A3L7E0S1</accession>
<dbReference type="Gene3D" id="3.40.50.2300">
    <property type="match status" value="1"/>
</dbReference>
<dbReference type="SUPFAM" id="SSF52172">
    <property type="entry name" value="CheY-like"/>
    <property type="match status" value="1"/>
</dbReference>
<keyword evidence="6" id="KW-1185">Reference proteome</keyword>
<organism evidence="5 6">
    <name type="scientific">Seongchinamella sediminis</name>
    <dbReference type="NCBI Taxonomy" id="2283635"/>
    <lineage>
        <taxon>Bacteria</taxon>
        <taxon>Pseudomonadati</taxon>
        <taxon>Pseudomonadota</taxon>
        <taxon>Gammaproteobacteria</taxon>
        <taxon>Cellvibrionales</taxon>
        <taxon>Halieaceae</taxon>
        <taxon>Seongchinamella</taxon>
    </lineage>
</organism>
<dbReference type="PROSITE" id="PS50930">
    <property type="entry name" value="HTH_LYTTR"/>
    <property type="match status" value="1"/>
</dbReference>
<evidence type="ECO:0000256" key="1">
    <source>
        <dbReference type="ARBA" id="ARBA00023012"/>
    </source>
</evidence>
<dbReference type="InterPro" id="IPR046947">
    <property type="entry name" value="LytR-like"/>
</dbReference>
<keyword evidence="1" id="KW-0902">Two-component regulatory system</keyword>
<evidence type="ECO:0000256" key="2">
    <source>
        <dbReference type="PROSITE-ProRule" id="PRU00169"/>
    </source>
</evidence>
<dbReference type="Pfam" id="PF00072">
    <property type="entry name" value="Response_reg"/>
    <property type="match status" value="1"/>
</dbReference>
<dbReference type="PANTHER" id="PTHR37299">
    <property type="entry name" value="TRANSCRIPTIONAL REGULATOR-RELATED"/>
    <property type="match status" value="1"/>
</dbReference>
<sequence>MNSLRAIIVDDESLARRGLALRLQQIPKVDVIAECANGQQALEAIAEHSPDLVFLDIQMPGIDGFEVIRQLQTDNLPMVIFVTAFDQYAVDAFKVHAVDYVLKPIDDDRLHEAIDRAVAHHSQEEAERSKQRLMDLMMGMTGVSAASIEEMVQGDSEPTQWPEKLVVKDGSDIHLIKVADIHWVDAAGDYMCIHAGGETHIMRITMKQLEAMLNPARFLRIHRSTIINSDYISGAHTLGNGEYMLSLEGGAQLKVSRGFRDRVRQLLGA</sequence>
<dbReference type="RefSeq" id="WP_117953541.1">
    <property type="nucleotide sequence ID" value="NZ_QRAN01000006.1"/>
</dbReference>
<feature type="domain" description="HTH LytTR-type" evidence="4">
    <location>
        <begin position="165"/>
        <end position="269"/>
    </location>
</feature>
<dbReference type="Gene3D" id="2.40.50.1020">
    <property type="entry name" value="LytTr DNA-binding domain"/>
    <property type="match status" value="1"/>
</dbReference>
<proteinExistence type="predicted"/>
<evidence type="ECO:0000313" key="6">
    <source>
        <dbReference type="Proteomes" id="UP000265509"/>
    </source>
</evidence>
<protein>
    <submittedName>
        <fullName evidence="5">Response regulator</fullName>
    </submittedName>
</protein>
<keyword evidence="2" id="KW-0597">Phosphoprotein</keyword>
<gene>
    <name evidence="5" type="ORF">DWB85_07190</name>
</gene>
<reference evidence="5 6" key="1">
    <citation type="submission" date="2018-07" db="EMBL/GenBank/DDBJ databases">
        <title>Halioglobus sp. genome submission.</title>
        <authorList>
            <person name="Ye M.-Q."/>
            <person name="Du Z.-J."/>
        </authorList>
    </citation>
    <scope>NUCLEOTIDE SEQUENCE [LARGE SCALE GENOMIC DNA]</scope>
    <source>
        <strain evidence="5 6">U0301</strain>
    </source>
</reference>
<dbReference type="PROSITE" id="PS50110">
    <property type="entry name" value="RESPONSE_REGULATORY"/>
    <property type="match status" value="1"/>
</dbReference>